<dbReference type="Gene3D" id="3.40.50.720">
    <property type="entry name" value="NAD(P)-binding Rossmann-like Domain"/>
    <property type="match status" value="2"/>
</dbReference>
<dbReference type="SMART" id="SM00984">
    <property type="entry name" value="UDPG_MGDP_dh_C"/>
    <property type="match status" value="1"/>
</dbReference>
<keyword evidence="14" id="KW-1185">Reference proteome</keyword>
<feature type="binding site" evidence="11">
    <location>
        <position position="158"/>
    </location>
    <ligand>
        <name>NAD(+)</name>
        <dbReference type="ChEBI" id="CHEBI:57540"/>
    </ligand>
</feature>
<evidence type="ECO:0000259" key="12">
    <source>
        <dbReference type="SMART" id="SM00984"/>
    </source>
</evidence>
<evidence type="ECO:0000256" key="7">
    <source>
        <dbReference type="ARBA" id="ARBA00047473"/>
    </source>
</evidence>
<feature type="binding site" evidence="10">
    <location>
        <position position="329"/>
    </location>
    <ligand>
        <name>substrate</name>
    </ligand>
</feature>
<dbReference type="EC" id="1.1.1.22" evidence="3 8"/>
<dbReference type="SUPFAM" id="SSF52413">
    <property type="entry name" value="UDP-glucose/GDP-mannose dehydrogenase C-terminal domain"/>
    <property type="match status" value="1"/>
</dbReference>
<comment type="caution">
    <text evidence="13">The sequence shown here is derived from an EMBL/GenBank/DDBJ whole genome shotgun (WGS) entry which is preliminary data.</text>
</comment>
<dbReference type="Pfam" id="PF00984">
    <property type="entry name" value="UDPG_MGDP_dh"/>
    <property type="match status" value="1"/>
</dbReference>
<reference evidence="13" key="2">
    <citation type="submission" date="2014-09" db="EMBL/GenBank/DDBJ databases">
        <title>Criblamydia sequanensis harbors a mega-plasmid encoding arsenite resistance.</title>
        <authorList>
            <person name="Bertelli C."/>
            <person name="Goesmann A."/>
            <person name="Greub G."/>
        </authorList>
    </citation>
    <scope>NUCLEOTIDE SEQUENCE [LARGE SCALE GENOMIC DNA]</scope>
    <source>
        <strain evidence="13">CRIB-18</strain>
    </source>
</reference>
<feature type="binding site" evidence="11">
    <location>
        <position position="121"/>
    </location>
    <ligand>
        <name>NAD(+)</name>
        <dbReference type="ChEBI" id="CHEBI:57540"/>
    </ligand>
</feature>
<dbReference type="STRING" id="1437425.CSEC_2194"/>
<dbReference type="InterPro" id="IPR017476">
    <property type="entry name" value="UDP-Glc/GDP-Man"/>
</dbReference>
<feature type="binding site" evidence="10">
    <location>
        <position position="263"/>
    </location>
    <ligand>
        <name>substrate</name>
    </ligand>
</feature>
<comment type="pathway">
    <text evidence="1">Nucleotide-sugar biosynthesis; UDP-alpha-D-glucuronate biosynthesis; UDP-alpha-D-glucuronate from UDP-alpha-D-glucose: step 1/1.</text>
</comment>
<evidence type="ECO:0000256" key="6">
    <source>
        <dbReference type="ARBA" id="ARBA00023027"/>
    </source>
</evidence>
<dbReference type="InterPro" id="IPR008927">
    <property type="entry name" value="6-PGluconate_DH-like_C_sf"/>
</dbReference>
<proteinExistence type="inferred from homology"/>
<protein>
    <recommendedName>
        <fullName evidence="4 8">UDP-glucose 6-dehydrogenase</fullName>
        <ecNumber evidence="3 8">1.1.1.22</ecNumber>
    </recommendedName>
</protein>
<reference evidence="13" key="1">
    <citation type="submission" date="2013-12" db="EMBL/GenBank/DDBJ databases">
        <authorList>
            <person name="Linke B."/>
        </authorList>
    </citation>
    <scope>NUCLEOTIDE SEQUENCE [LARGE SCALE GENOMIC DNA]</scope>
    <source>
        <strain evidence="13">CRIB-18</strain>
    </source>
</reference>
<dbReference type="GO" id="GO:0051287">
    <property type="term" value="F:NAD binding"/>
    <property type="evidence" value="ECO:0007669"/>
    <property type="project" value="InterPro"/>
</dbReference>
<feature type="binding site" evidence="11">
    <location>
        <position position="269"/>
    </location>
    <ligand>
        <name>NAD(+)</name>
        <dbReference type="ChEBI" id="CHEBI:57540"/>
    </ligand>
</feature>
<gene>
    <name evidence="13" type="primary">ugd</name>
    <name evidence="13" type="ORF">CSEC_2194</name>
</gene>
<evidence type="ECO:0000256" key="10">
    <source>
        <dbReference type="PIRSR" id="PIRSR500134-2"/>
    </source>
</evidence>
<feature type="active site" description="Nucleophile" evidence="9">
    <location>
        <position position="266"/>
    </location>
</feature>
<keyword evidence="5 8" id="KW-0560">Oxidoreductase</keyword>
<feature type="binding site" evidence="11">
    <location>
        <position position="35"/>
    </location>
    <ligand>
        <name>NAD(+)</name>
        <dbReference type="ChEBI" id="CHEBI:57540"/>
    </ligand>
</feature>
<evidence type="ECO:0000256" key="8">
    <source>
        <dbReference type="PIRNR" id="PIRNR000124"/>
    </source>
</evidence>
<feature type="binding site" evidence="10">
    <location>
        <position position="210"/>
    </location>
    <ligand>
        <name>substrate</name>
    </ligand>
</feature>
<dbReference type="InterPro" id="IPR028357">
    <property type="entry name" value="UDPglc_DH_bac"/>
</dbReference>
<dbReference type="Proteomes" id="UP000031552">
    <property type="component" value="Unassembled WGS sequence"/>
</dbReference>
<sequence>MDILVVGTGYVGLVTGTCMAEMGHKVICIDINKRKIDDLKQGKVPIFEPGLEEMLRRNQAAKRLHFSTDYDEALARSFVCFITVDTPISAEGTANLSQLDAALETIAEKMVEKKIIVLKSTVPVGTAEHAKKLISNILESRGVEIPFEVISNPEFLKEGNAINDCLKPDRVVIGVESEEALEIMREIYAPFMISRERLIIMDIKSAEITKYAANMMLALRISFMNELSEYCEKMDANIDKVRLGIGSDHRIGYHFLYAGVGFGGSCLPKDIKAFKAHAEHNEIPVDIVSAIDAANERQKRKMFKKIKDYFSDLLGLKGKTFAILGLSFKPDTDDMREAPSLTLIDDLKKSGAFCRLFDPVASAKAKELLEPSPLIYFAESEEDAAKGADAIVLITEWKQFRFLDFEKIIPSMKGRAFFDGRNQQNPEKITQLGMDYISIGKKTFFSNQPLLGISHK</sequence>
<dbReference type="PANTHER" id="PTHR43750">
    <property type="entry name" value="UDP-GLUCOSE 6-DEHYDROGENASE TUAD"/>
    <property type="match status" value="1"/>
</dbReference>
<organism evidence="13 14">
    <name type="scientific">Candidatus Criblamydia sequanensis CRIB-18</name>
    <dbReference type="NCBI Taxonomy" id="1437425"/>
    <lineage>
        <taxon>Bacteria</taxon>
        <taxon>Pseudomonadati</taxon>
        <taxon>Chlamydiota</taxon>
        <taxon>Chlamydiia</taxon>
        <taxon>Parachlamydiales</taxon>
        <taxon>Candidatus Criblamydiaceae</taxon>
        <taxon>Candidatus Criblamydia</taxon>
    </lineage>
</organism>
<evidence type="ECO:0000256" key="9">
    <source>
        <dbReference type="PIRSR" id="PIRSR500134-1"/>
    </source>
</evidence>
<dbReference type="RefSeq" id="WP_053332023.1">
    <property type="nucleotide sequence ID" value="NZ_CCEJ010000011.1"/>
</dbReference>
<dbReference type="GO" id="GO:0006065">
    <property type="term" value="P:UDP-glucuronate biosynthetic process"/>
    <property type="evidence" value="ECO:0007669"/>
    <property type="project" value="UniProtKB-UniPathway"/>
</dbReference>
<evidence type="ECO:0000256" key="1">
    <source>
        <dbReference type="ARBA" id="ARBA00004701"/>
    </source>
</evidence>
<name>A0A090D2W2_9BACT</name>
<evidence type="ECO:0000256" key="5">
    <source>
        <dbReference type="ARBA" id="ARBA00023002"/>
    </source>
</evidence>
<feature type="binding site" evidence="10">
    <location>
        <begin position="255"/>
        <end position="259"/>
    </location>
    <ligand>
        <name>substrate</name>
    </ligand>
</feature>
<evidence type="ECO:0000256" key="11">
    <source>
        <dbReference type="PIRSR" id="PIRSR500134-3"/>
    </source>
</evidence>
<dbReference type="PIRSF" id="PIRSF000124">
    <property type="entry name" value="UDPglc_GDPman_dh"/>
    <property type="match status" value="1"/>
</dbReference>
<dbReference type="Pfam" id="PF03720">
    <property type="entry name" value="UDPG_MGDP_dh_C"/>
    <property type="match status" value="1"/>
</dbReference>
<evidence type="ECO:0000313" key="13">
    <source>
        <dbReference type="EMBL" id="CDR35000.1"/>
    </source>
</evidence>
<dbReference type="GO" id="GO:0000271">
    <property type="term" value="P:polysaccharide biosynthetic process"/>
    <property type="evidence" value="ECO:0007669"/>
    <property type="project" value="InterPro"/>
</dbReference>
<feature type="binding site" evidence="10">
    <location>
        <begin position="155"/>
        <end position="158"/>
    </location>
    <ligand>
        <name>substrate</name>
    </ligand>
</feature>
<dbReference type="InterPro" id="IPR036220">
    <property type="entry name" value="UDP-Glc/GDP-Man_DH_C_sf"/>
</dbReference>
<evidence type="ECO:0000256" key="2">
    <source>
        <dbReference type="ARBA" id="ARBA00006601"/>
    </source>
</evidence>
<dbReference type="PANTHER" id="PTHR43750:SF3">
    <property type="entry name" value="UDP-GLUCOSE 6-DEHYDROGENASE TUAD"/>
    <property type="match status" value="1"/>
</dbReference>
<dbReference type="InterPro" id="IPR014027">
    <property type="entry name" value="UDP-Glc/GDP-Man_DH_C"/>
</dbReference>
<dbReference type="InterPro" id="IPR014026">
    <property type="entry name" value="UDP-Glc/GDP-Man_DH_dimer"/>
</dbReference>
<evidence type="ECO:0000256" key="4">
    <source>
        <dbReference type="ARBA" id="ARBA00015132"/>
    </source>
</evidence>
<dbReference type="UniPathway" id="UPA00038">
    <property type="reaction ID" value="UER00491"/>
</dbReference>
<evidence type="ECO:0000256" key="3">
    <source>
        <dbReference type="ARBA" id="ARBA00012954"/>
    </source>
</evidence>
<dbReference type="OrthoDB" id="9803238at2"/>
<dbReference type="SUPFAM" id="SSF51735">
    <property type="entry name" value="NAD(P)-binding Rossmann-fold domains"/>
    <property type="match status" value="1"/>
</dbReference>
<comment type="catalytic activity">
    <reaction evidence="7 8">
        <text>UDP-alpha-D-glucose + 2 NAD(+) + H2O = UDP-alpha-D-glucuronate + 2 NADH + 3 H(+)</text>
        <dbReference type="Rhea" id="RHEA:23596"/>
        <dbReference type="ChEBI" id="CHEBI:15377"/>
        <dbReference type="ChEBI" id="CHEBI:15378"/>
        <dbReference type="ChEBI" id="CHEBI:57540"/>
        <dbReference type="ChEBI" id="CHEBI:57945"/>
        <dbReference type="ChEBI" id="CHEBI:58052"/>
        <dbReference type="ChEBI" id="CHEBI:58885"/>
        <dbReference type="EC" id="1.1.1.22"/>
    </reaction>
</comment>
<dbReference type="SUPFAM" id="SSF48179">
    <property type="entry name" value="6-phosphogluconate dehydrogenase C-terminal domain-like"/>
    <property type="match status" value="1"/>
</dbReference>
<comment type="similarity">
    <text evidence="2 8">Belongs to the UDP-glucose/GDP-mannose dehydrogenase family.</text>
</comment>
<feature type="binding site" evidence="11">
    <location>
        <position position="86"/>
    </location>
    <ligand>
        <name>NAD(+)</name>
        <dbReference type="ChEBI" id="CHEBI:57540"/>
    </ligand>
</feature>
<feature type="binding site" evidence="11">
    <location>
        <position position="30"/>
    </location>
    <ligand>
        <name>NAD(+)</name>
        <dbReference type="ChEBI" id="CHEBI:57540"/>
    </ligand>
</feature>
<dbReference type="NCBIfam" id="TIGR03026">
    <property type="entry name" value="NDP-sugDHase"/>
    <property type="match status" value="1"/>
</dbReference>
<feature type="domain" description="UDP-glucose/GDP-mannose dehydrogenase C-terminal" evidence="12">
    <location>
        <begin position="322"/>
        <end position="426"/>
    </location>
</feature>
<dbReference type="Pfam" id="PF03721">
    <property type="entry name" value="UDPG_MGDP_dh_N"/>
    <property type="match status" value="1"/>
</dbReference>
<feature type="binding site" evidence="11">
    <location>
        <position position="336"/>
    </location>
    <ligand>
        <name>NAD(+)</name>
        <dbReference type="ChEBI" id="CHEBI:57540"/>
    </ligand>
</feature>
<dbReference type="Gene3D" id="1.20.5.100">
    <property type="entry name" value="Cytochrome c1, transmembrane anchor, C-terminal"/>
    <property type="match status" value="1"/>
</dbReference>
<dbReference type="InterPro" id="IPR036291">
    <property type="entry name" value="NAD(P)-bd_dom_sf"/>
</dbReference>
<dbReference type="PIRSF" id="PIRSF500134">
    <property type="entry name" value="UDPglc_DH_bac"/>
    <property type="match status" value="1"/>
</dbReference>
<dbReference type="eggNOG" id="COG1004">
    <property type="taxonomic scope" value="Bacteria"/>
</dbReference>
<dbReference type="InterPro" id="IPR001732">
    <property type="entry name" value="UDP-Glc/GDP-Man_DH_N"/>
</dbReference>
<dbReference type="AlphaFoldDB" id="A0A090D2W2"/>
<keyword evidence="6 8" id="KW-0520">NAD</keyword>
<dbReference type="EMBL" id="CCEJ010000011">
    <property type="protein sequence ID" value="CDR35000.1"/>
    <property type="molecule type" value="Genomic_DNA"/>
</dbReference>
<evidence type="ECO:0000313" key="14">
    <source>
        <dbReference type="Proteomes" id="UP000031552"/>
    </source>
</evidence>
<dbReference type="GO" id="GO:0003979">
    <property type="term" value="F:UDP-glucose 6-dehydrogenase activity"/>
    <property type="evidence" value="ECO:0007669"/>
    <property type="project" value="UniProtKB-EC"/>
</dbReference>
<accession>A0A090D2W2</accession>